<dbReference type="PROSITE" id="PS00194">
    <property type="entry name" value="THIOREDOXIN_1"/>
    <property type="match status" value="2"/>
</dbReference>
<dbReference type="Pfam" id="PF13098">
    <property type="entry name" value="Thioredoxin_2"/>
    <property type="match status" value="1"/>
</dbReference>
<gene>
    <name evidence="6" type="ORF">DWW57_10895</name>
</gene>
<evidence type="ECO:0000259" key="5">
    <source>
        <dbReference type="PROSITE" id="PS51352"/>
    </source>
</evidence>
<feature type="domain" description="Thioredoxin" evidence="5">
    <location>
        <begin position="41"/>
        <end position="166"/>
    </location>
</feature>
<protein>
    <submittedName>
        <fullName evidence="6">DUF255 domain-containing protein</fullName>
    </submittedName>
</protein>
<dbReference type="InterPro" id="IPR013740">
    <property type="entry name" value="Redoxin"/>
</dbReference>
<dbReference type="PANTHER" id="PTHR42852">
    <property type="entry name" value="THIOL:DISULFIDE INTERCHANGE PROTEIN DSBE"/>
    <property type="match status" value="1"/>
</dbReference>
<organism evidence="6 7">
    <name type="scientific">Odoribacter splanchnicus</name>
    <dbReference type="NCBI Taxonomy" id="28118"/>
    <lineage>
        <taxon>Bacteria</taxon>
        <taxon>Pseudomonadati</taxon>
        <taxon>Bacteroidota</taxon>
        <taxon>Bacteroidia</taxon>
        <taxon>Bacteroidales</taxon>
        <taxon>Odoribacteraceae</taxon>
        <taxon>Odoribacter</taxon>
    </lineage>
</organism>
<name>A0A412TPT0_9BACT</name>
<evidence type="ECO:0000313" key="7">
    <source>
        <dbReference type="Proteomes" id="UP000284243"/>
    </source>
</evidence>
<comment type="subcellular location">
    <subcellularLocation>
        <location evidence="1">Cell envelope</location>
    </subcellularLocation>
</comment>
<proteinExistence type="predicted"/>
<dbReference type="InterPro" id="IPR036249">
    <property type="entry name" value="Thioredoxin-like_sf"/>
</dbReference>
<dbReference type="GO" id="GO:0030313">
    <property type="term" value="C:cell envelope"/>
    <property type="evidence" value="ECO:0007669"/>
    <property type="project" value="UniProtKB-SubCell"/>
</dbReference>
<dbReference type="AlphaFoldDB" id="A0A412TPT0"/>
<keyword evidence="4" id="KW-0676">Redox-active center</keyword>
<dbReference type="SUPFAM" id="SSF52833">
    <property type="entry name" value="Thioredoxin-like"/>
    <property type="match status" value="2"/>
</dbReference>
<keyword evidence="3" id="KW-1015">Disulfide bond</keyword>
<reference evidence="6 7" key="1">
    <citation type="submission" date="2018-08" db="EMBL/GenBank/DDBJ databases">
        <title>A genome reference for cultivated species of the human gut microbiota.</title>
        <authorList>
            <person name="Zou Y."/>
            <person name="Xue W."/>
            <person name="Luo G."/>
        </authorList>
    </citation>
    <scope>NUCLEOTIDE SEQUENCE [LARGE SCALE GENOMIC DNA]</scope>
    <source>
        <strain evidence="6 7">AF16-14</strain>
    </source>
</reference>
<dbReference type="RefSeq" id="WP_087394721.1">
    <property type="nucleotide sequence ID" value="NZ_JADMZE010000052.1"/>
</dbReference>
<dbReference type="InterPro" id="IPR013766">
    <property type="entry name" value="Thioredoxin_domain"/>
</dbReference>
<dbReference type="CDD" id="cd02966">
    <property type="entry name" value="TlpA_like_family"/>
    <property type="match status" value="1"/>
</dbReference>
<dbReference type="Gene3D" id="3.40.30.10">
    <property type="entry name" value="Glutaredoxin"/>
    <property type="match status" value="2"/>
</dbReference>
<comment type="caution">
    <text evidence="6">The sequence shown here is derived from an EMBL/GenBank/DDBJ whole genome shotgun (WGS) entry which is preliminary data.</text>
</comment>
<evidence type="ECO:0000256" key="2">
    <source>
        <dbReference type="ARBA" id="ARBA00022748"/>
    </source>
</evidence>
<feature type="domain" description="Thioredoxin" evidence="5">
    <location>
        <begin position="621"/>
        <end position="759"/>
    </location>
</feature>
<dbReference type="GO" id="GO:0016491">
    <property type="term" value="F:oxidoreductase activity"/>
    <property type="evidence" value="ECO:0007669"/>
    <property type="project" value="InterPro"/>
</dbReference>
<dbReference type="InterPro" id="IPR050553">
    <property type="entry name" value="Thioredoxin_ResA/DsbE_sf"/>
</dbReference>
<dbReference type="InterPro" id="IPR017937">
    <property type="entry name" value="Thioredoxin_CS"/>
</dbReference>
<keyword evidence="2" id="KW-0201">Cytochrome c-type biogenesis</keyword>
<sequence>MMKSTFLIAFFSIMVFLGGVRVDAQTIRLNTADLKAIKAQMETSDKQAAVDAGIRFFNGTWKEALAEAKKSGKTIFMDCYTDWCVPCKRLSKEVFTLKEVGDYFNEHFVNVKMDMGTGEGKTMGKQWGVNAFPTLLFFNTEGDVIHRIVGAPDLKILLAEGKRAVERKGYAWMNEQYASGNRELAFIQSYMEVLSLASESRKAENICVDYFKTLDKNKLTEREYWDFFRKYIKDVDDETAVYVYKHRADFIAALGEKEVNKKIYSLYNSGAYRYWKEKEGQGTFDEKGFEKYVKRLMKSDVGGKENIVEDARMFYAEKQGDWASFIKMATERLDKGGMSDFIVYNWGVRLNVECQDPVFREAIAVLMERRAKELSTSTEPSDIQMMKSFESIADRIRHPEKYKKQSSVVTISGKVNALRPGENVVQVVKQEGHSKQVIDSCTIQSDGTYEMKVTVKNPGLYELDCQRGQKATIWLGDEDVSVDFPGFGTSKFKVMRPAYYAVKGGTNNEVLDVLNWESMRFMRMVGDIGRVLYGCKDLSAETQRELNETLGNACRAEYFDCISHWADIYADRESVVVLLSQLQDDKYNAVVERIAKKLTEAYPNSEAVRNFNITLEQKKRLYEGMPAPEFSLLTADGKSKLGPSDFRGKVLVIDFWASWCGPCRGEIPNVKKAYETYHEKGVEFLSVSIDKDEVAWRKALEDEQMPWCQVLAPQAGKEVKELYQFSAIPFIVVIDREGKIVGKNLRGQILLNKLEELTR</sequence>
<accession>A0A412TPT0</accession>
<evidence type="ECO:0000256" key="4">
    <source>
        <dbReference type="ARBA" id="ARBA00023284"/>
    </source>
</evidence>
<evidence type="ECO:0000313" key="6">
    <source>
        <dbReference type="EMBL" id="RGU55793.1"/>
    </source>
</evidence>
<dbReference type="PROSITE" id="PS51352">
    <property type="entry name" value="THIOREDOXIN_2"/>
    <property type="match status" value="2"/>
</dbReference>
<dbReference type="Pfam" id="PF08534">
    <property type="entry name" value="Redoxin"/>
    <property type="match status" value="1"/>
</dbReference>
<evidence type="ECO:0000256" key="3">
    <source>
        <dbReference type="ARBA" id="ARBA00023157"/>
    </source>
</evidence>
<dbReference type="EMBL" id="QRYC01000014">
    <property type="protein sequence ID" value="RGU55793.1"/>
    <property type="molecule type" value="Genomic_DNA"/>
</dbReference>
<dbReference type="Proteomes" id="UP000284243">
    <property type="component" value="Unassembled WGS sequence"/>
</dbReference>
<dbReference type="InterPro" id="IPR012336">
    <property type="entry name" value="Thioredoxin-like_fold"/>
</dbReference>
<dbReference type="PANTHER" id="PTHR42852:SF6">
    <property type="entry name" value="THIOL:DISULFIDE INTERCHANGE PROTEIN DSBE"/>
    <property type="match status" value="1"/>
</dbReference>
<evidence type="ECO:0000256" key="1">
    <source>
        <dbReference type="ARBA" id="ARBA00004196"/>
    </source>
</evidence>
<dbReference type="GO" id="GO:0017004">
    <property type="term" value="P:cytochrome complex assembly"/>
    <property type="evidence" value="ECO:0007669"/>
    <property type="project" value="UniProtKB-KW"/>
</dbReference>